<evidence type="ECO:0000313" key="2">
    <source>
        <dbReference type="EMBL" id="KAL3393143.1"/>
    </source>
</evidence>
<keyword evidence="3" id="KW-1185">Reference proteome</keyword>
<feature type="transmembrane region" description="Helical" evidence="1">
    <location>
        <begin position="69"/>
        <end position="92"/>
    </location>
</feature>
<keyword evidence="1" id="KW-1133">Transmembrane helix</keyword>
<reference evidence="2 3" key="1">
    <citation type="journal article" date="2024" name="bioRxiv">
        <title>A reference genome for Trichogramma kaykai: A tiny desert-dwelling parasitoid wasp with competing sex-ratio distorters.</title>
        <authorList>
            <person name="Culotta J."/>
            <person name="Lindsey A.R."/>
        </authorList>
    </citation>
    <scope>NUCLEOTIDE SEQUENCE [LARGE SCALE GENOMIC DNA]</scope>
    <source>
        <strain evidence="2 3">KSX58</strain>
    </source>
</reference>
<dbReference type="PANTHER" id="PTHR36692">
    <property type="entry name" value="PROTEIN SNAKESKIN"/>
    <property type="match status" value="1"/>
</dbReference>
<gene>
    <name evidence="2" type="ORF">TKK_012399</name>
</gene>
<evidence type="ECO:0000313" key="3">
    <source>
        <dbReference type="Proteomes" id="UP001627154"/>
    </source>
</evidence>
<proteinExistence type="predicted"/>
<accession>A0ABD2WJ61</accession>
<dbReference type="AlphaFoldDB" id="A0ABD2WJ61"/>
<feature type="transmembrane region" description="Helical" evidence="1">
    <location>
        <begin position="28"/>
        <end position="49"/>
    </location>
</feature>
<feature type="transmembrane region" description="Helical" evidence="1">
    <location>
        <begin position="101"/>
        <end position="120"/>
    </location>
</feature>
<protein>
    <recommendedName>
        <fullName evidence="4">MARVEL domain-containing protein</fullName>
    </recommendedName>
</protein>
<keyword evidence="1" id="KW-0472">Membrane</keyword>
<organism evidence="2 3">
    <name type="scientific">Trichogramma kaykai</name>
    <dbReference type="NCBI Taxonomy" id="54128"/>
    <lineage>
        <taxon>Eukaryota</taxon>
        <taxon>Metazoa</taxon>
        <taxon>Ecdysozoa</taxon>
        <taxon>Arthropoda</taxon>
        <taxon>Hexapoda</taxon>
        <taxon>Insecta</taxon>
        <taxon>Pterygota</taxon>
        <taxon>Neoptera</taxon>
        <taxon>Endopterygota</taxon>
        <taxon>Hymenoptera</taxon>
        <taxon>Apocrita</taxon>
        <taxon>Proctotrupomorpha</taxon>
        <taxon>Chalcidoidea</taxon>
        <taxon>Trichogrammatidae</taxon>
        <taxon>Trichogramma</taxon>
    </lineage>
</organism>
<dbReference type="EMBL" id="JBJJXI010000100">
    <property type="protein sequence ID" value="KAL3393143.1"/>
    <property type="molecule type" value="Genomic_DNA"/>
</dbReference>
<evidence type="ECO:0000256" key="1">
    <source>
        <dbReference type="SAM" id="Phobius"/>
    </source>
</evidence>
<dbReference type="PANTHER" id="PTHR36692:SF2">
    <property type="entry name" value="GEO12064P1"/>
    <property type="match status" value="1"/>
</dbReference>
<dbReference type="Proteomes" id="UP001627154">
    <property type="component" value="Unassembled WGS sequence"/>
</dbReference>
<sequence length="164" mass="18265">MAEESGRSSGGARMDCARIMGKNPKRMVFLIFKIVEVVLCDVAIGLSNYPFDDVQVRRNFFHNFTDIEGAIVFTSLYGYSLINVVLVVSYFLDEKLPKKMLMIFSSVAAILCCITGVILIVELGNHDYDLVPTEYIDQLLPSGCVAVLASLVFALDTLLTYKYI</sequence>
<keyword evidence="1" id="KW-0812">Transmembrane</keyword>
<evidence type="ECO:0008006" key="4">
    <source>
        <dbReference type="Google" id="ProtNLM"/>
    </source>
</evidence>
<comment type="caution">
    <text evidence="2">The sequence shown here is derived from an EMBL/GenBank/DDBJ whole genome shotgun (WGS) entry which is preliminary data.</text>
</comment>
<name>A0ABD2WJ61_9HYME</name>
<feature type="transmembrane region" description="Helical" evidence="1">
    <location>
        <begin position="140"/>
        <end position="161"/>
    </location>
</feature>
<dbReference type="InterPro" id="IPR038976">
    <property type="entry name" value="Ssk"/>
</dbReference>